<organism evidence="3 4">
    <name type="scientific">Athelia psychrophila</name>
    <dbReference type="NCBI Taxonomy" id="1759441"/>
    <lineage>
        <taxon>Eukaryota</taxon>
        <taxon>Fungi</taxon>
        <taxon>Dikarya</taxon>
        <taxon>Basidiomycota</taxon>
        <taxon>Agaricomycotina</taxon>
        <taxon>Agaricomycetes</taxon>
        <taxon>Agaricomycetidae</taxon>
        <taxon>Atheliales</taxon>
        <taxon>Atheliaceae</taxon>
        <taxon>Athelia</taxon>
    </lineage>
</organism>
<feature type="domain" description="Glycoside hydrolase 131 catalytic N-terminal" evidence="2">
    <location>
        <begin position="21"/>
        <end position="300"/>
    </location>
</feature>
<dbReference type="Pfam" id="PF18271">
    <property type="entry name" value="GH131_N"/>
    <property type="match status" value="1"/>
</dbReference>
<evidence type="ECO:0000313" key="3">
    <source>
        <dbReference type="EMBL" id="KZP13927.1"/>
    </source>
</evidence>
<sequence length="313" mass="33832">MRSIIWSLLSLTFTLAAATPVIYDGRAPLKLTEADLDASTDPYLTGVKGAQNASHYTTLLGHALPPTSLWTENTLRPSEQSISITIDNSSVFVPGSGGPQYGFRRTELIAQKAGNHTALDGLTDTGTTVFHFSIQADVKRKLNYTHEYQIVWIEPNDGSHVFGIQLGSPFTDPTGKLPVANAHSFKVLDHALNVLFTKPFTPGIWHNFAIQVDWNNRTLAVLYSQHDAELEVVTEVVPNLSTPVGAAGQGDFHFGVLKLPLVNPADSVTDQGDVVHYGLQEGTTEGLIYSGVFVESSSAGISIGNGHILKRLE</sequence>
<dbReference type="GO" id="GO:0016787">
    <property type="term" value="F:hydrolase activity"/>
    <property type="evidence" value="ECO:0007669"/>
    <property type="project" value="UniProtKB-KW"/>
</dbReference>
<dbReference type="Gene3D" id="2.60.120.1160">
    <property type="match status" value="1"/>
</dbReference>
<dbReference type="PANTHER" id="PTHR34612:SF2">
    <property type="entry name" value="GLYCOSIDE HYDROLASE 131 CATALYTIC N-TERMINAL DOMAIN-CONTAINING PROTEIN"/>
    <property type="match status" value="1"/>
</dbReference>
<keyword evidence="1" id="KW-0732">Signal</keyword>
<feature type="chain" id="PRO_5007871761" evidence="1">
    <location>
        <begin position="19"/>
        <end position="313"/>
    </location>
</feature>
<name>A0A166CRF6_9AGAM</name>
<keyword evidence="4" id="KW-1185">Reference proteome</keyword>
<dbReference type="OrthoDB" id="5283326at2759"/>
<evidence type="ECO:0000256" key="1">
    <source>
        <dbReference type="SAM" id="SignalP"/>
    </source>
</evidence>
<keyword evidence="3" id="KW-0378">Hydrolase</keyword>
<gene>
    <name evidence="3" type="ORF">FIBSPDRAFT_896991</name>
</gene>
<evidence type="ECO:0000313" key="4">
    <source>
        <dbReference type="Proteomes" id="UP000076532"/>
    </source>
</evidence>
<protein>
    <submittedName>
        <fullName evidence="3">Glycoside hydrolase family 131 protein</fullName>
    </submittedName>
</protein>
<accession>A0A166CRF6</accession>
<dbReference type="InterPro" id="IPR041524">
    <property type="entry name" value="GH131_N"/>
</dbReference>
<dbReference type="EMBL" id="KV417625">
    <property type="protein sequence ID" value="KZP13927.1"/>
    <property type="molecule type" value="Genomic_DNA"/>
</dbReference>
<dbReference type="PANTHER" id="PTHR34612">
    <property type="entry name" value="GH131_N DOMAIN-CONTAINING PROTEIN"/>
    <property type="match status" value="1"/>
</dbReference>
<dbReference type="Proteomes" id="UP000076532">
    <property type="component" value="Unassembled WGS sequence"/>
</dbReference>
<dbReference type="STRING" id="436010.A0A166CRF6"/>
<dbReference type="AlphaFoldDB" id="A0A166CRF6"/>
<proteinExistence type="predicted"/>
<reference evidence="3 4" key="1">
    <citation type="journal article" date="2016" name="Mol. Biol. Evol.">
        <title>Comparative Genomics of Early-Diverging Mushroom-Forming Fungi Provides Insights into the Origins of Lignocellulose Decay Capabilities.</title>
        <authorList>
            <person name="Nagy L.G."/>
            <person name="Riley R."/>
            <person name="Tritt A."/>
            <person name="Adam C."/>
            <person name="Daum C."/>
            <person name="Floudas D."/>
            <person name="Sun H."/>
            <person name="Yadav J.S."/>
            <person name="Pangilinan J."/>
            <person name="Larsson K.H."/>
            <person name="Matsuura K."/>
            <person name="Barry K."/>
            <person name="Labutti K."/>
            <person name="Kuo R."/>
            <person name="Ohm R.A."/>
            <person name="Bhattacharya S.S."/>
            <person name="Shirouzu T."/>
            <person name="Yoshinaga Y."/>
            <person name="Martin F.M."/>
            <person name="Grigoriev I.V."/>
            <person name="Hibbett D.S."/>
        </authorList>
    </citation>
    <scope>NUCLEOTIDE SEQUENCE [LARGE SCALE GENOMIC DNA]</scope>
    <source>
        <strain evidence="3 4">CBS 109695</strain>
    </source>
</reference>
<feature type="signal peptide" evidence="1">
    <location>
        <begin position="1"/>
        <end position="18"/>
    </location>
</feature>
<evidence type="ECO:0000259" key="2">
    <source>
        <dbReference type="Pfam" id="PF18271"/>
    </source>
</evidence>